<keyword evidence="2" id="KW-1185">Reference proteome</keyword>
<gene>
    <name evidence="1" type="ORF">Fot_03892</name>
</gene>
<organism evidence="1 2">
    <name type="scientific">Forsythia ovata</name>
    <dbReference type="NCBI Taxonomy" id="205694"/>
    <lineage>
        <taxon>Eukaryota</taxon>
        <taxon>Viridiplantae</taxon>
        <taxon>Streptophyta</taxon>
        <taxon>Embryophyta</taxon>
        <taxon>Tracheophyta</taxon>
        <taxon>Spermatophyta</taxon>
        <taxon>Magnoliopsida</taxon>
        <taxon>eudicotyledons</taxon>
        <taxon>Gunneridae</taxon>
        <taxon>Pentapetalae</taxon>
        <taxon>asterids</taxon>
        <taxon>lamiids</taxon>
        <taxon>Lamiales</taxon>
        <taxon>Oleaceae</taxon>
        <taxon>Forsythieae</taxon>
        <taxon>Forsythia</taxon>
    </lineage>
</organism>
<protein>
    <submittedName>
        <fullName evidence="1">Uncharacterized protein</fullName>
    </submittedName>
</protein>
<evidence type="ECO:0000313" key="2">
    <source>
        <dbReference type="Proteomes" id="UP001604277"/>
    </source>
</evidence>
<reference evidence="2" key="1">
    <citation type="submission" date="2024-07" db="EMBL/GenBank/DDBJ databases">
        <title>Two chromosome-level genome assemblies of Korean endemic species Abeliophyllum distichum and Forsythia ovata (Oleaceae).</title>
        <authorList>
            <person name="Jang H."/>
        </authorList>
    </citation>
    <scope>NUCLEOTIDE SEQUENCE [LARGE SCALE GENOMIC DNA]</scope>
</reference>
<comment type="caution">
    <text evidence="1">The sequence shown here is derived from an EMBL/GenBank/DDBJ whole genome shotgun (WGS) entry which is preliminary data.</text>
</comment>
<evidence type="ECO:0000313" key="1">
    <source>
        <dbReference type="EMBL" id="KAL2559153.1"/>
    </source>
</evidence>
<accession>A0ABD1XB01</accession>
<proteinExistence type="predicted"/>
<dbReference type="EMBL" id="JBFOLJ010000001">
    <property type="protein sequence ID" value="KAL2559153.1"/>
    <property type="molecule type" value="Genomic_DNA"/>
</dbReference>
<sequence length="197" mass="21688">MSRTSIPLPPGKYEYNNIGSRQDELDPTVLGKLLAPAAIAAASVHKYWTSAFAKAVDNVELMELLKLAEMYTSRSQVLNCELYTVLSIKVDELRSTVGGDEDIDVLCLENKDLREQLTFSENARTHAIYDITKAGTIQMTCVQVQRTAESQLRDCQNMIHAKDKELTNALAELSKSKGLLVNLGVAGYTNHKGPIGT</sequence>
<dbReference type="Proteomes" id="UP001604277">
    <property type="component" value="Unassembled WGS sequence"/>
</dbReference>
<dbReference type="AlphaFoldDB" id="A0ABD1XB01"/>
<name>A0ABD1XB01_9LAMI</name>